<evidence type="ECO:0000313" key="10">
    <source>
        <dbReference type="Proteomes" id="UP000018837"/>
    </source>
</evidence>
<evidence type="ECO:0008006" key="11">
    <source>
        <dbReference type="Google" id="ProtNLM"/>
    </source>
</evidence>
<comment type="caution">
    <text evidence="9">The sequence shown here is derived from an EMBL/GenBank/DDBJ whole genome shotgun (WGS) entry which is preliminary data.</text>
</comment>
<dbReference type="GO" id="GO:0015562">
    <property type="term" value="F:efflux transmembrane transporter activity"/>
    <property type="evidence" value="ECO:0007669"/>
    <property type="project" value="InterPro"/>
</dbReference>
<comment type="similarity">
    <text evidence="2">Belongs to the outer membrane factor (OMF) (TC 1.B.17) family.</text>
</comment>
<accession>W2C2H1</accession>
<dbReference type="PANTHER" id="PTHR30026">
    <property type="entry name" value="OUTER MEMBRANE PROTEIN TOLC"/>
    <property type="match status" value="1"/>
</dbReference>
<evidence type="ECO:0000256" key="8">
    <source>
        <dbReference type="SAM" id="SignalP"/>
    </source>
</evidence>
<comment type="subcellular location">
    <subcellularLocation>
        <location evidence="1">Cell outer membrane</location>
    </subcellularLocation>
</comment>
<feature type="chain" id="PRO_5004812348" description="Transporter" evidence="8">
    <location>
        <begin position="28"/>
        <end position="455"/>
    </location>
</feature>
<proteinExistence type="inferred from homology"/>
<dbReference type="PANTHER" id="PTHR30026:SF20">
    <property type="entry name" value="OUTER MEMBRANE PROTEIN TOLC"/>
    <property type="match status" value="1"/>
</dbReference>
<dbReference type="Proteomes" id="UP000018837">
    <property type="component" value="Unassembled WGS sequence"/>
</dbReference>
<sequence>MYIQRSALRWKGILSILCLTATLSASAQRTYTLDECLRLGAENNLTLRNSQLDAEAAKETAREAFTHYFPTVQAGGMILRADRYLMQMDLDLSALGIPANLPPLGFLDRGKTAYIMAMQPLFAGGRIVNGNRLARLGQEATRLQASQATNKVRADVEHYFWEVVSLKEQLQTLDTLAAQLDELHRTVKASVDAGVTLPNALMKVELQQQNTASNRLKTANGLRINKLLLAQQTGIEEADFDVSFDAFPTFEAPETQFVEPTSGLSQRTDSRLLDIQVQHAQINRRMTLGNYLPTVALGGAYIYHDFMGKDARAAIVMATVSVPLSGWWGGSHALRRDKLKVQHAQNAREDARQLMHVDIETKWSNLSEAYLQIDLARRSVASATENPRLNRDSYEAGTVPLTDLLDAQTQLRLARDRYTEACTAYCNARTAYRQAVGEQGARIVPELSQFLCRRI</sequence>
<evidence type="ECO:0000256" key="1">
    <source>
        <dbReference type="ARBA" id="ARBA00004442"/>
    </source>
</evidence>
<dbReference type="InterPro" id="IPR003423">
    <property type="entry name" value="OMP_efflux"/>
</dbReference>
<name>W2C2H1_9BACT</name>
<reference evidence="9 10" key="1">
    <citation type="submission" date="2013-11" db="EMBL/GenBank/DDBJ databases">
        <title>Single cell genomics of uncultured Tannerella BU063 (oral taxon 286).</title>
        <authorList>
            <person name="Beall C.J."/>
            <person name="Campbell A.G."/>
            <person name="Griffen A.L."/>
            <person name="Podar M."/>
            <person name="Leys E.J."/>
        </authorList>
    </citation>
    <scope>NUCLEOTIDE SEQUENCE [LARGE SCALE GENOMIC DNA]</scope>
    <source>
        <strain evidence="9">Cell 2</strain>
    </source>
</reference>
<dbReference type="GO" id="GO:1990281">
    <property type="term" value="C:efflux pump complex"/>
    <property type="evidence" value="ECO:0007669"/>
    <property type="project" value="TreeGrafter"/>
</dbReference>
<evidence type="ECO:0000256" key="2">
    <source>
        <dbReference type="ARBA" id="ARBA00007613"/>
    </source>
</evidence>
<evidence type="ECO:0000256" key="5">
    <source>
        <dbReference type="ARBA" id="ARBA00022692"/>
    </source>
</evidence>
<evidence type="ECO:0000256" key="6">
    <source>
        <dbReference type="ARBA" id="ARBA00023136"/>
    </source>
</evidence>
<gene>
    <name evidence="9" type="ORF">N425_09840</name>
</gene>
<dbReference type="GO" id="GO:0009279">
    <property type="term" value="C:cell outer membrane"/>
    <property type="evidence" value="ECO:0007669"/>
    <property type="project" value="UniProtKB-SubCell"/>
</dbReference>
<evidence type="ECO:0000256" key="7">
    <source>
        <dbReference type="ARBA" id="ARBA00023237"/>
    </source>
</evidence>
<keyword evidence="4" id="KW-1134">Transmembrane beta strand</keyword>
<dbReference type="GO" id="GO:0015288">
    <property type="term" value="F:porin activity"/>
    <property type="evidence" value="ECO:0007669"/>
    <property type="project" value="TreeGrafter"/>
</dbReference>
<feature type="signal peptide" evidence="8">
    <location>
        <begin position="1"/>
        <end position="27"/>
    </location>
</feature>
<evidence type="ECO:0000256" key="3">
    <source>
        <dbReference type="ARBA" id="ARBA00022448"/>
    </source>
</evidence>
<keyword evidence="5" id="KW-0812">Transmembrane</keyword>
<organism evidence="9 10">
    <name type="scientific">Tannerella sp. oral taxon BU063 isolate Cell 2</name>
    <dbReference type="NCBI Taxonomy" id="1411148"/>
    <lineage>
        <taxon>Bacteria</taxon>
        <taxon>Pseudomonadati</taxon>
        <taxon>Bacteroidota</taxon>
        <taxon>Bacteroidia</taxon>
        <taxon>Bacteroidales</taxon>
        <taxon>Tannerellaceae</taxon>
        <taxon>Tannerella</taxon>
    </lineage>
</organism>
<dbReference type="AlphaFoldDB" id="W2C2H1"/>
<protein>
    <recommendedName>
        <fullName evidence="11">Transporter</fullName>
    </recommendedName>
</protein>
<dbReference type="InterPro" id="IPR051906">
    <property type="entry name" value="TolC-like"/>
</dbReference>
<dbReference type="EMBL" id="AYUF01000482">
    <property type="protein sequence ID" value="ETK01380.1"/>
    <property type="molecule type" value="Genomic_DNA"/>
</dbReference>
<keyword evidence="3" id="KW-0813">Transport</keyword>
<keyword evidence="6" id="KW-0472">Membrane</keyword>
<dbReference type="SUPFAM" id="SSF56954">
    <property type="entry name" value="Outer membrane efflux proteins (OEP)"/>
    <property type="match status" value="1"/>
</dbReference>
<evidence type="ECO:0000256" key="4">
    <source>
        <dbReference type="ARBA" id="ARBA00022452"/>
    </source>
</evidence>
<dbReference type="Gene3D" id="1.20.1600.10">
    <property type="entry name" value="Outer membrane efflux proteins (OEP)"/>
    <property type="match status" value="1"/>
</dbReference>
<dbReference type="PATRIC" id="fig|1411148.3.peg.1571"/>
<evidence type="ECO:0000313" key="9">
    <source>
        <dbReference type="EMBL" id="ETK01380.1"/>
    </source>
</evidence>
<keyword evidence="8" id="KW-0732">Signal</keyword>
<dbReference type="Pfam" id="PF02321">
    <property type="entry name" value="OEP"/>
    <property type="match status" value="2"/>
</dbReference>
<keyword evidence="7" id="KW-0998">Cell outer membrane</keyword>